<dbReference type="Pfam" id="PF00005">
    <property type="entry name" value="ABC_tran"/>
    <property type="match status" value="1"/>
</dbReference>
<evidence type="ECO:0000256" key="5">
    <source>
        <dbReference type="ARBA" id="ARBA00022496"/>
    </source>
</evidence>
<dbReference type="InterPro" id="IPR017871">
    <property type="entry name" value="ABC_transporter-like_CS"/>
</dbReference>
<dbReference type="RefSeq" id="WP_000615299.1">
    <property type="nucleotide sequence ID" value="NZ_ACZT01000026.1"/>
</dbReference>
<organism evidence="12 14">
    <name type="scientific">Vibrio metoecus</name>
    <dbReference type="NCBI Taxonomy" id="1481663"/>
    <lineage>
        <taxon>Bacteria</taxon>
        <taxon>Pseudomonadati</taxon>
        <taxon>Pseudomonadota</taxon>
        <taxon>Gammaproteobacteria</taxon>
        <taxon>Vibrionales</taxon>
        <taxon>Vibrionaceae</taxon>
        <taxon>Vibrio</taxon>
    </lineage>
</organism>
<sequence length="255" mass="28651">MIQLDNLTKHFGTKRVVHDASAQFDKGQVTAIIGPNGAGKSTLLSMASRLVNRDAGKVWIEQRELVDWNTKALAQKLAVLRQSNVLNMRFTVRELTAFGRFPYSQGKLTAQDEQIINQAIEYLDLETIQYQYLDELSGGQRQLAFIAMVMAQDTDYVFLDEPLNNLDIKHSLQIMSTLRRLAHELNKAVVVVIHDINFASCYADKIVALKKGEVVATGSVSDVIQSDVLSQIYETPFNVIEMQGQRLCLYTLPTD</sequence>
<keyword evidence="9" id="KW-0406">Ion transport</keyword>
<evidence type="ECO:0000256" key="10">
    <source>
        <dbReference type="ARBA" id="ARBA00023136"/>
    </source>
</evidence>
<dbReference type="PATRIC" id="fig|1481663.10.peg.2130"/>
<dbReference type="GO" id="GO:0006826">
    <property type="term" value="P:iron ion transport"/>
    <property type="evidence" value="ECO:0007669"/>
    <property type="project" value="UniProtKB-KW"/>
</dbReference>
<dbReference type="PANTHER" id="PTHR42771">
    <property type="entry name" value="IRON(3+)-HYDROXAMATE IMPORT ATP-BINDING PROTEIN FHUC"/>
    <property type="match status" value="1"/>
</dbReference>
<dbReference type="InterPro" id="IPR051535">
    <property type="entry name" value="Siderophore_ABC-ATPase"/>
</dbReference>
<dbReference type="Proteomes" id="UP000050491">
    <property type="component" value="Unassembled WGS sequence"/>
</dbReference>
<dbReference type="SMART" id="SM00382">
    <property type="entry name" value="AAA"/>
    <property type="match status" value="1"/>
</dbReference>
<dbReference type="SUPFAM" id="SSF52540">
    <property type="entry name" value="P-loop containing nucleoside triphosphate hydrolases"/>
    <property type="match status" value="1"/>
</dbReference>
<evidence type="ECO:0000313" key="14">
    <source>
        <dbReference type="Proteomes" id="UP000050491"/>
    </source>
</evidence>
<dbReference type="GO" id="GO:0016887">
    <property type="term" value="F:ATP hydrolysis activity"/>
    <property type="evidence" value="ECO:0007669"/>
    <property type="project" value="InterPro"/>
</dbReference>
<keyword evidence="8" id="KW-0408">Iron</keyword>
<comment type="subcellular location">
    <subcellularLocation>
        <location evidence="1">Cell membrane</location>
        <topology evidence="1">Peripheral membrane protein</topology>
    </subcellularLocation>
</comment>
<dbReference type="PROSITE" id="PS00211">
    <property type="entry name" value="ABC_TRANSPORTER_1"/>
    <property type="match status" value="1"/>
</dbReference>
<dbReference type="InterPro" id="IPR003593">
    <property type="entry name" value="AAA+_ATPase"/>
</dbReference>
<keyword evidence="7 12" id="KW-0067">ATP-binding</keyword>
<protein>
    <submittedName>
        <fullName evidence="12">Iron ABC transporter ATP-binding protein</fullName>
    </submittedName>
    <submittedName>
        <fullName evidence="13">Siderophore ABC transporter ATP-binding protein</fullName>
    </submittedName>
</protein>
<keyword evidence="10" id="KW-0472">Membrane</keyword>
<dbReference type="AlphaFoldDB" id="A0A0Q0VZY3"/>
<evidence type="ECO:0000256" key="6">
    <source>
        <dbReference type="ARBA" id="ARBA00022741"/>
    </source>
</evidence>
<comment type="similarity">
    <text evidence="2">Belongs to the ABC transporter superfamily.</text>
</comment>
<keyword evidence="4" id="KW-1003">Cell membrane</keyword>
<proteinExistence type="inferred from homology"/>
<accession>A0A0Q0VZY3</accession>
<dbReference type="FunFam" id="3.40.50.300:FF:000134">
    <property type="entry name" value="Iron-enterobactin ABC transporter ATP-binding protein"/>
    <property type="match status" value="1"/>
</dbReference>
<dbReference type="Proteomes" id="UP000216173">
    <property type="component" value="Unassembled WGS sequence"/>
</dbReference>
<evidence type="ECO:0000256" key="1">
    <source>
        <dbReference type="ARBA" id="ARBA00004202"/>
    </source>
</evidence>
<evidence type="ECO:0000313" key="12">
    <source>
        <dbReference type="EMBL" id="KQB03792.1"/>
    </source>
</evidence>
<evidence type="ECO:0000313" key="15">
    <source>
        <dbReference type="Proteomes" id="UP000216173"/>
    </source>
</evidence>
<comment type="caution">
    <text evidence="12">The sequence shown here is derived from an EMBL/GenBank/DDBJ whole genome shotgun (WGS) entry which is preliminary data.</text>
</comment>
<dbReference type="EMBL" id="NMSH01000001">
    <property type="protein sequence ID" value="PAR23029.1"/>
    <property type="molecule type" value="Genomic_DNA"/>
</dbReference>
<dbReference type="CDD" id="cd03214">
    <property type="entry name" value="ABC_Iron-Siderophores_B12_Hemin"/>
    <property type="match status" value="1"/>
</dbReference>
<dbReference type="InterPro" id="IPR003439">
    <property type="entry name" value="ABC_transporter-like_ATP-bd"/>
</dbReference>
<evidence type="ECO:0000256" key="8">
    <source>
        <dbReference type="ARBA" id="ARBA00023004"/>
    </source>
</evidence>
<dbReference type="PANTHER" id="PTHR42771:SF3">
    <property type="entry name" value="PETROBACTIN IMPORT ATP-BINDING PROTEIN YCLP"/>
    <property type="match status" value="1"/>
</dbReference>
<reference evidence="13" key="3">
    <citation type="submission" date="2017-07" db="EMBL/GenBank/DDBJ databases">
        <authorList>
            <person name="Sun Z.S."/>
            <person name="Albrecht U."/>
            <person name="Echele G."/>
            <person name="Lee C.C."/>
        </authorList>
    </citation>
    <scope>NUCLEOTIDE SEQUENCE [LARGE SCALE GENOMIC DNA]</scope>
    <source>
        <strain evidence="13">OYP9E10</strain>
    </source>
</reference>
<gene>
    <name evidence="13" type="ORF">CGU03_00650</name>
    <name evidence="12" type="ORF">XV92_03540</name>
</gene>
<keyword evidence="3" id="KW-0813">Transport</keyword>
<reference evidence="15" key="2">
    <citation type="submission" date="2017-07" db="EMBL/GenBank/DDBJ databases">
        <authorList>
            <person name="Boucher Y."/>
            <person name="Orata F.D."/>
        </authorList>
    </citation>
    <scope>NUCLEOTIDE SEQUENCE [LARGE SCALE GENOMIC DNA]</scope>
    <source>
        <strain evidence="15">OYP9E10</strain>
    </source>
</reference>
<name>A0A0Q0VZY3_VIBMT</name>
<dbReference type="EMBL" id="LBGP01000005">
    <property type="protein sequence ID" value="KQB03792.1"/>
    <property type="molecule type" value="Genomic_DNA"/>
</dbReference>
<dbReference type="Gene3D" id="3.40.50.300">
    <property type="entry name" value="P-loop containing nucleotide triphosphate hydrolases"/>
    <property type="match status" value="1"/>
</dbReference>
<evidence type="ECO:0000256" key="4">
    <source>
        <dbReference type="ARBA" id="ARBA00022475"/>
    </source>
</evidence>
<dbReference type="GeneID" id="94016162"/>
<dbReference type="GO" id="GO:0005886">
    <property type="term" value="C:plasma membrane"/>
    <property type="evidence" value="ECO:0007669"/>
    <property type="project" value="UniProtKB-SubCell"/>
</dbReference>
<dbReference type="OrthoDB" id="5292475at2"/>
<evidence type="ECO:0000259" key="11">
    <source>
        <dbReference type="PROSITE" id="PS50893"/>
    </source>
</evidence>
<dbReference type="PROSITE" id="PS50893">
    <property type="entry name" value="ABC_TRANSPORTER_2"/>
    <property type="match status" value="1"/>
</dbReference>
<keyword evidence="6" id="KW-0547">Nucleotide-binding</keyword>
<dbReference type="InterPro" id="IPR027417">
    <property type="entry name" value="P-loop_NTPase"/>
</dbReference>
<evidence type="ECO:0000256" key="3">
    <source>
        <dbReference type="ARBA" id="ARBA00022448"/>
    </source>
</evidence>
<evidence type="ECO:0000256" key="7">
    <source>
        <dbReference type="ARBA" id="ARBA00022840"/>
    </source>
</evidence>
<evidence type="ECO:0000256" key="2">
    <source>
        <dbReference type="ARBA" id="ARBA00005417"/>
    </source>
</evidence>
<evidence type="ECO:0000313" key="13">
    <source>
        <dbReference type="EMBL" id="PAR23029.1"/>
    </source>
</evidence>
<evidence type="ECO:0000256" key="9">
    <source>
        <dbReference type="ARBA" id="ARBA00023065"/>
    </source>
</evidence>
<reference evidence="12 14" key="1">
    <citation type="journal article" date="2015" name="Genome Biol. Evol.">
        <title>The Dynamics of Genetic Interactions between Vibrio metoecus and Vibrio cholerae, Two Close Relatives Co-Occurring in the Environment.</title>
        <authorList>
            <person name="Orata F.D."/>
            <person name="Kirchberger P.C."/>
            <person name="Meheust R."/>
            <person name="Barlow E.J."/>
            <person name="Tarr C.L."/>
            <person name="Boucher Y."/>
        </authorList>
    </citation>
    <scope>NUCLEOTIDE SEQUENCE [LARGE SCALE GENOMIC DNA]</scope>
    <source>
        <strain evidence="12 14">YB5B04</strain>
    </source>
</reference>
<feature type="domain" description="ABC transporter" evidence="11">
    <location>
        <begin position="2"/>
        <end position="236"/>
    </location>
</feature>
<keyword evidence="5" id="KW-0410">Iron transport</keyword>
<dbReference type="GO" id="GO:0005524">
    <property type="term" value="F:ATP binding"/>
    <property type="evidence" value="ECO:0007669"/>
    <property type="project" value="UniProtKB-KW"/>
</dbReference>